<name>A0AAX2GWX0_9FLAO</name>
<keyword evidence="4 10" id="KW-0812">Transmembrane</keyword>
<keyword evidence="8 16" id="KW-0675">Receptor</keyword>
<evidence type="ECO:0000256" key="4">
    <source>
        <dbReference type="ARBA" id="ARBA00022692"/>
    </source>
</evidence>
<reference evidence="15 17" key="1">
    <citation type="submission" date="2016-02" db="EMBL/GenBank/DDBJ databases">
        <authorList>
            <person name="Holder M.E."/>
            <person name="Ajami N.J."/>
            <person name="Petrosino J.F."/>
        </authorList>
    </citation>
    <scope>NUCLEOTIDE SEQUENCE [LARGE SCALE GENOMIC DNA]</scope>
    <source>
        <strain evidence="15 17">CCUG 32990</strain>
    </source>
</reference>
<evidence type="ECO:0000256" key="5">
    <source>
        <dbReference type="ARBA" id="ARBA00022729"/>
    </source>
</evidence>
<organism evidence="16 18">
    <name type="scientific">Capnocytophaga haemolytica</name>
    <dbReference type="NCBI Taxonomy" id="45243"/>
    <lineage>
        <taxon>Bacteria</taxon>
        <taxon>Pseudomonadati</taxon>
        <taxon>Bacteroidota</taxon>
        <taxon>Flavobacteriia</taxon>
        <taxon>Flavobacteriales</taxon>
        <taxon>Flavobacteriaceae</taxon>
        <taxon>Capnocytophaga</taxon>
    </lineage>
</organism>
<dbReference type="EMBL" id="CP014227">
    <property type="protein sequence ID" value="AMD84747.1"/>
    <property type="molecule type" value="Genomic_DNA"/>
</dbReference>
<dbReference type="GO" id="GO:0015344">
    <property type="term" value="F:siderophore uptake transmembrane transporter activity"/>
    <property type="evidence" value="ECO:0007669"/>
    <property type="project" value="TreeGrafter"/>
</dbReference>
<dbReference type="Proteomes" id="UP000215539">
    <property type="component" value="Chromosome 1"/>
</dbReference>
<evidence type="ECO:0000256" key="10">
    <source>
        <dbReference type="PROSITE-ProRule" id="PRU01360"/>
    </source>
</evidence>
<dbReference type="PANTHER" id="PTHR30069:SF29">
    <property type="entry name" value="HEMOGLOBIN AND HEMOGLOBIN-HAPTOGLOBIN-BINDING PROTEIN 1-RELATED"/>
    <property type="match status" value="1"/>
</dbReference>
<comment type="similarity">
    <text evidence="10 11">Belongs to the TonB-dependent receptor family.</text>
</comment>
<evidence type="ECO:0000256" key="1">
    <source>
        <dbReference type="ARBA" id="ARBA00004571"/>
    </source>
</evidence>
<evidence type="ECO:0000256" key="3">
    <source>
        <dbReference type="ARBA" id="ARBA00022452"/>
    </source>
</evidence>
<dbReference type="InterPro" id="IPR000531">
    <property type="entry name" value="Beta-barrel_TonB"/>
</dbReference>
<dbReference type="SUPFAM" id="SSF56935">
    <property type="entry name" value="Porins"/>
    <property type="match status" value="1"/>
</dbReference>
<dbReference type="GO" id="GO:0009279">
    <property type="term" value="C:cell outer membrane"/>
    <property type="evidence" value="ECO:0007669"/>
    <property type="project" value="UniProtKB-SubCell"/>
</dbReference>
<accession>A0AAX2GWX0</accession>
<evidence type="ECO:0000256" key="9">
    <source>
        <dbReference type="ARBA" id="ARBA00023237"/>
    </source>
</evidence>
<dbReference type="Proteomes" id="UP000065822">
    <property type="component" value="Chromosome"/>
</dbReference>
<dbReference type="Gene3D" id="2.170.130.10">
    <property type="entry name" value="TonB-dependent receptor, plug domain"/>
    <property type="match status" value="1"/>
</dbReference>
<feature type="domain" description="TonB-dependent receptor-like beta-barrel" evidence="13">
    <location>
        <begin position="234"/>
        <end position="674"/>
    </location>
</feature>
<dbReference type="Pfam" id="PF07715">
    <property type="entry name" value="Plug"/>
    <property type="match status" value="1"/>
</dbReference>
<keyword evidence="3 10" id="KW-1134">Transmembrane beta strand</keyword>
<keyword evidence="7 10" id="KW-0472">Membrane</keyword>
<evidence type="ECO:0000313" key="17">
    <source>
        <dbReference type="Proteomes" id="UP000065822"/>
    </source>
</evidence>
<evidence type="ECO:0000259" key="13">
    <source>
        <dbReference type="Pfam" id="PF00593"/>
    </source>
</evidence>
<sequence>MKNHFTTAAALLLTMSVAAQSQPENKDSLGLFYQLQEIKVTGVKQAPHSINKVDAKQIKHYNKPNVTEALNLLPGLAITEMGARNEGSITLRGFDNRRTPVFYDGIPIYAPYDGNFDLNRFTAYDIASIAADKRLLSVKYGPNTMGGAINIISRKPTKTADINGQIGAGFADGAGVNSYFGTINAGTLQEKWYAMGSLTIDKANNFMLSKDFEATQYQPTGERLHSAHQDAKVSAKVGYTPNQTDEYSLNFLSQMARKDISTNSINGATYRDYPIYQKSSIYAKTHTLIAPKTFMNFTGYYDAYYNIMRQFDNNTYTLQNNDRRPPSFTSIYDDYTLGAALNFTTEALKYNTITLSFTDKYDHHTEHNAEIPANTLTGQKYRAGEPEQHYKDNTLFVGLEDVITLAKPLSLVLGGSYTTRNNILAQEYGTHYQTNQKDVLYDFPTGSDNSFDYKGGLLITPAEGHLITLSAEKRSRFASQKERYSARFGSAEPNPDLKSEYTMAYEVSYSGNINNKLSYEVAAFYNDITDAIYDKVIRTEVIQQRRGTTTQTIYQNQNIGKAESKGFEVGFGYTPIKYITFGANYSYIEIKNKETNSSEEFTGVPKYKVIGYANFHIPQLRTHLYVNTETYGKRYVDDVLSKKKIEAHDFTLINAKLSYDILPTLGAEVSVKNLLDKDYYLTMGYPRAGRSFLVALGYHF</sequence>
<reference evidence="16 18" key="2">
    <citation type="submission" date="2017-06" db="EMBL/GenBank/DDBJ databases">
        <authorList>
            <consortium name="Pathogen Informatics"/>
        </authorList>
    </citation>
    <scope>NUCLEOTIDE SEQUENCE [LARGE SCALE GENOMIC DNA]</scope>
    <source>
        <strain evidence="16 18">NCTC12947</strain>
    </source>
</reference>
<dbReference type="KEGG" id="chg:AXF12_03970"/>
<dbReference type="AlphaFoldDB" id="A0AAX2GWX0"/>
<dbReference type="InterPro" id="IPR037066">
    <property type="entry name" value="Plug_dom_sf"/>
</dbReference>
<gene>
    <name evidence="16" type="primary">cirA_1</name>
    <name evidence="15" type="ORF">AXF12_03970</name>
    <name evidence="16" type="ORF">SAMEA44541418_00942</name>
</gene>
<evidence type="ECO:0000256" key="11">
    <source>
        <dbReference type="RuleBase" id="RU003357"/>
    </source>
</evidence>
<dbReference type="PROSITE" id="PS52016">
    <property type="entry name" value="TONB_DEPENDENT_REC_3"/>
    <property type="match status" value="1"/>
</dbReference>
<keyword evidence="6 11" id="KW-0798">TonB box</keyword>
<dbReference type="Pfam" id="PF00593">
    <property type="entry name" value="TonB_dep_Rec_b-barrel"/>
    <property type="match status" value="1"/>
</dbReference>
<feature type="signal peptide" evidence="12">
    <location>
        <begin position="1"/>
        <end position="21"/>
    </location>
</feature>
<evidence type="ECO:0000256" key="8">
    <source>
        <dbReference type="ARBA" id="ARBA00023170"/>
    </source>
</evidence>
<feature type="domain" description="TonB-dependent receptor plug" evidence="14">
    <location>
        <begin position="44"/>
        <end position="148"/>
    </location>
</feature>
<evidence type="ECO:0000313" key="15">
    <source>
        <dbReference type="EMBL" id="AMD84747.1"/>
    </source>
</evidence>
<keyword evidence="17" id="KW-1185">Reference proteome</keyword>
<protein>
    <submittedName>
        <fullName evidence="16">Colicin I receptor</fullName>
    </submittedName>
    <submittedName>
        <fullName evidence="15">TonB-dependent receptor</fullName>
    </submittedName>
</protein>
<keyword evidence="5 12" id="KW-0732">Signal</keyword>
<dbReference type="RefSeq" id="WP_066428520.1">
    <property type="nucleotide sequence ID" value="NZ_CP014227.1"/>
</dbReference>
<dbReference type="PANTHER" id="PTHR30069">
    <property type="entry name" value="TONB-DEPENDENT OUTER MEMBRANE RECEPTOR"/>
    <property type="match status" value="1"/>
</dbReference>
<proteinExistence type="inferred from homology"/>
<comment type="subcellular location">
    <subcellularLocation>
        <location evidence="1 10">Cell outer membrane</location>
        <topology evidence="1 10">Multi-pass membrane protein</topology>
    </subcellularLocation>
</comment>
<evidence type="ECO:0000256" key="12">
    <source>
        <dbReference type="SAM" id="SignalP"/>
    </source>
</evidence>
<feature type="chain" id="PRO_5043634635" evidence="12">
    <location>
        <begin position="22"/>
        <end position="700"/>
    </location>
</feature>
<keyword evidence="2 10" id="KW-0813">Transport</keyword>
<dbReference type="Gene3D" id="2.40.170.20">
    <property type="entry name" value="TonB-dependent receptor, beta-barrel domain"/>
    <property type="match status" value="1"/>
</dbReference>
<dbReference type="EMBL" id="LT906449">
    <property type="protein sequence ID" value="SNV07851.1"/>
    <property type="molecule type" value="Genomic_DNA"/>
</dbReference>
<evidence type="ECO:0000313" key="18">
    <source>
        <dbReference type="Proteomes" id="UP000215539"/>
    </source>
</evidence>
<evidence type="ECO:0000256" key="6">
    <source>
        <dbReference type="ARBA" id="ARBA00023077"/>
    </source>
</evidence>
<evidence type="ECO:0000259" key="14">
    <source>
        <dbReference type="Pfam" id="PF07715"/>
    </source>
</evidence>
<dbReference type="InterPro" id="IPR012910">
    <property type="entry name" value="Plug_dom"/>
</dbReference>
<evidence type="ECO:0000256" key="7">
    <source>
        <dbReference type="ARBA" id="ARBA00023136"/>
    </source>
</evidence>
<dbReference type="InterPro" id="IPR039426">
    <property type="entry name" value="TonB-dep_rcpt-like"/>
</dbReference>
<dbReference type="CDD" id="cd01347">
    <property type="entry name" value="ligand_gated_channel"/>
    <property type="match status" value="1"/>
</dbReference>
<evidence type="ECO:0000313" key="16">
    <source>
        <dbReference type="EMBL" id="SNV07851.1"/>
    </source>
</evidence>
<dbReference type="InterPro" id="IPR036942">
    <property type="entry name" value="Beta-barrel_TonB_sf"/>
</dbReference>
<dbReference type="GO" id="GO:0044718">
    <property type="term" value="P:siderophore transmembrane transport"/>
    <property type="evidence" value="ECO:0007669"/>
    <property type="project" value="TreeGrafter"/>
</dbReference>
<keyword evidence="9 10" id="KW-0998">Cell outer membrane</keyword>
<evidence type="ECO:0000256" key="2">
    <source>
        <dbReference type="ARBA" id="ARBA00022448"/>
    </source>
</evidence>